<gene>
    <name evidence="1" type="ORF">MA16_Dca007372</name>
</gene>
<keyword evidence="2" id="KW-1185">Reference proteome</keyword>
<evidence type="ECO:0000313" key="2">
    <source>
        <dbReference type="Proteomes" id="UP000233837"/>
    </source>
</evidence>
<name>A0A2I0W8L2_9ASPA</name>
<sequence>MGNILFNIEIYLLKNQLDTNSKPCTESGFKFPKGLDANQHWRLKKKLIMFSTKAQFEGSVEP</sequence>
<dbReference type="EMBL" id="KZ502845">
    <property type="protein sequence ID" value="PKU72008.1"/>
    <property type="molecule type" value="Genomic_DNA"/>
</dbReference>
<dbReference type="AlphaFoldDB" id="A0A2I0W8L2"/>
<proteinExistence type="predicted"/>
<reference evidence="1 2" key="2">
    <citation type="journal article" date="2017" name="Nature">
        <title>The Apostasia genome and the evolution of orchids.</title>
        <authorList>
            <person name="Zhang G.Q."/>
            <person name="Liu K.W."/>
            <person name="Li Z."/>
            <person name="Lohaus R."/>
            <person name="Hsiao Y.Y."/>
            <person name="Niu S.C."/>
            <person name="Wang J.Y."/>
            <person name="Lin Y.C."/>
            <person name="Xu Q."/>
            <person name="Chen L.J."/>
            <person name="Yoshida K."/>
            <person name="Fujiwara S."/>
            <person name="Wang Z.W."/>
            <person name="Zhang Y.Q."/>
            <person name="Mitsuda N."/>
            <person name="Wang M."/>
            <person name="Liu G.H."/>
            <person name="Pecoraro L."/>
            <person name="Huang H.X."/>
            <person name="Xiao X.J."/>
            <person name="Lin M."/>
            <person name="Wu X.Y."/>
            <person name="Wu W.L."/>
            <person name="Chen Y.Y."/>
            <person name="Chang S.B."/>
            <person name="Sakamoto S."/>
            <person name="Ohme-Takagi M."/>
            <person name="Yagi M."/>
            <person name="Zeng S.J."/>
            <person name="Shen C.Y."/>
            <person name="Yeh C.M."/>
            <person name="Luo Y.B."/>
            <person name="Tsai W.C."/>
            <person name="Van de Peer Y."/>
            <person name="Liu Z.J."/>
        </authorList>
    </citation>
    <scope>NUCLEOTIDE SEQUENCE [LARGE SCALE GENOMIC DNA]</scope>
    <source>
        <tissue evidence="1">The whole plant</tissue>
    </source>
</reference>
<accession>A0A2I0W8L2</accession>
<protein>
    <submittedName>
        <fullName evidence="1">Uncharacterized protein</fullName>
    </submittedName>
</protein>
<organism evidence="1 2">
    <name type="scientific">Dendrobium catenatum</name>
    <dbReference type="NCBI Taxonomy" id="906689"/>
    <lineage>
        <taxon>Eukaryota</taxon>
        <taxon>Viridiplantae</taxon>
        <taxon>Streptophyta</taxon>
        <taxon>Embryophyta</taxon>
        <taxon>Tracheophyta</taxon>
        <taxon>Spermatophyta</taxon>
        <taxon>Magnoliopsida</taxon>
        <taxon>Liliopsida</taxon>
        <taxon>Asparagales</taxon>
        <taxon>Orchidaceae</taxon>
        <taxon>Epidendroideae</taxon>
        <taxon>Malaxideae</taxon>
        <taxon>Dendrobiinae</taxon>
        <taxon>Dendrobium</taxon>
    </lineage>
</organism>
<evidence type="ECO:0000313" key="1">
    <source>
        <dbReference type="EMBL" id="PKU72008.1"/>
    </source>
</evidence>
<reference evidence="1 2" key="1">
    <citation type="journal article" date="2016" name="Sci. Rep.">
        <title>The Dendrobium catenatum Lindl. genome sequence provides insights into polysaccharide synthase, floral development and adaptive evolution.</title>
        <authorList>
            <person name="Zhang G.Q."/>
            <person name="Xu Q."/>
            <person name="Bian C."/>
            <person name="Tsai W.C."/>
            <person name="Yeh C.M."/>
            <person name="Liu K.W."/>
            <person name="Yoshida K."/>
            <person name="Zhang L.S."/>
            <person name="Chang S.B."/>
            <person name="Chen F."/>
            <person name="Shi Y."/>
            <person name="Su Y.Y."/>
            <person name="Zhang Y.Q."/>
            <person name="Chen L.J."/>
            <person name="Yin Y."/>
            <person name="Lin M."/>
            <person name="Huang H."/>
            <person name="Deng H."/>
            <person name="Wang Z.W."/>
            <person name="Zhu S.L."/>
            <person name="Zhao X."/>
            <person name="Deng C."/>
            <person name="Niu S.C."/>
            <person name="Huang J."/>
            <person name="Wang M."/>
            <person name="Liu G.H."/>
            <person name="Yang H.J."/>
            <person name="Xiao X.J."/>
            <person name="Hsiao Y.Y."/>
            <person name="Wu W.L."/>
            <person name="Chen Y.Y."/>
            <person name="Mitsuda N."/>
            <person name="Ohme-Takagi M."/>
            <person name="Luo Y.B."/>
            <person name="Van de Peer Y."/>
            <person name="Liu Z.J."/>
        </authorList>
    </citation>
    <scope>NUCLEOTIDE SEQUENCE [LARGE SCALE GENOMIC DNA]</scope>
    <source>
        <tissue evidence="1">The whole plant</tissue>
    </source>
</reference>
<dbReference type="Proteomes" id="UP000233837">
    <property type="component" value="Unassembled WGS sequence"/>
</dbReference>